<keyword evidence="2" id="KW-0732">Signal</keyword>
<reference evidence="3 4" key="1">
    <citation type="submission" date="2019-10" db="EMBL/GenBank/DDBJ databases">
        <title>Epibacterium sp. nov., isolated from seawater.</title>
        <authorList>
            <person name="Zhang X."/>
            <person name="Li N."/>
        </authorList>
    </citation>
    <scope>NUCLEOTIDE SEQUENCE [LARGE SCALE GENOMIC DNA]</scope>
    <source>
        <strain evidence="3 4">SM1979</strain>
    </source>
</reference>
<dbReference type="EMBL" id="WIBF01000019">
    <property type="protein sequence ID" value="MQQ10634.1"/>
    <property type="molecule type" value="Genomic_DNA"/>
</dbReference>
<sequence length="272" mass="29257">MRVSGFSTLCCALIIMIQSGAPLLAQSVDQTADAGDAFSLEPITFDIEDQISADTTEEVILVTAYTPQALPPRISRFNTASREARPTTVGRPSPSIVLGIIEPGAEERFGIEGLLDETVAAFGFAFDDLESREALRTSNPELFRELVQGGHIDPPEEQLARVLQQELARMNCYRSSIDGVWGGGSRRSVTSYFQTLDNGNRAPSSAPSNELFRSIVLNGDVTCRVARVQQPTTPSVTNNRPRRTTPAPQAAPAPARPPASSGSSVPRAGVFR</sequence>
<evidence type="ECO:0000313" key="4">
    <source>
        <dbReference type="Proteomes" id="UP000444174"/>
    </source>
</evidence>
<feature type="compositionally biased region" description="Low complexity" evidence="1">
    <location>
        <begin position="258"/>
        <end position="272"/>
    </location>
</feature>
<name>A0A843YMJ1_9RHOB</name>
<organism evidence="3 4">
    <name type="scientific">Tritonibacter litoralis</name>
    <dbReference type="NCBI Taxonomy" id="2662264"/>
    <lineage>
        <taxon>Bacteria</taxon>
        <taxon>Pseudomonadati</taxon>
        <taxon>Pseudomonadota</taxon>
        <taxon>Alphaproteobacteria</taxon>
        <taxon>Rhodobacterales</taxon>
        <taxon>Paracoccaceae</taxon>
        <taxon>Tritonibacter</taxon>
    </lineage>
</organism>
<dbReference type="RefSeq" id="WP_194269422.1">
    <property type="nucleotide sequence ID" value="NZ_WIBF01000019.1"/>
</dbReference>
<feature type="region of interest" description="Disordered" evidence="1">
    <location>
        <begin position="228"/>
        <end position="272"/>
    </location>
</feature>
<gene>
    <name evidence="3" type="ORF">GFB49_19445</name>
</gene>
<feature type="compositionally biased region" description="Low complexity" evidence="1">
    <location>
        <begin position="231"/>
        <end position="248"/>
    </location>
</feature>
<evidence type="ECO:0000256" key="1">
    <source>
        <dbReference type="SAM" id="MobiDB-lite"/>
    </source>
</evidence>
<keyword evidence="4" id="KW-1185">Reference proteome</keyword>
<accession>A0A843YMJ1</accession>
<comment type="caution">
    <text evidence="3">The sequence shown here is derived from an EMBL/GenBank/DDBJ whole genome shotgun (WGS) entry which is preliminary data.</text>
</comment>
<feature type="signal peptide" evidence="2">
    <location>
        <begin position="1"/>
        <end position="25"/>
    </location>
</feature>
<feature type="chain" id="PRO_5032608545" evidence="2">
    <location>
        <begin position="26"/>
        <end position="272"/>
    </location>
</feature>
<evidence type="ECO:0000313" key="3">
    <source>
        <dbReference type="EMBL" id="MQQ10634.1"/>
    </source>
</evidence>
<dbReference type="AlphaFoldDB" id="A0A843YMJ1"/>
<protein>
    <submittedName>
        <fullName evidence="3">Uncharacterized protein</fullName>
    </submittedName>
</protein>
<proteinExistence type="predicted"/>
<evidence type="ECO:0000256" key="2">
    <source>
        <dbReference type="SAM" id="SignalP"/>
    </source>
</evidence>
<dbReference type="Proteomes" id="UP000444174">
    <property type="component" value="Unassembled WGS sequence"/>
</dbReference>